<organism evidence="1 2">
    <name type="scientific">Synechococcus phage S-SZBM1</name>
    <dbReference type="NCBI Taxonomy" id="2926475"/>
    <lineage>
        <taxon>Viruses</taxon>
        <taxon>Duplodnaviria</taxon>
        <taxon>Heunggongvirae</taxon>
        <taxon>Uroviricota</taxon>
        <taxon>Caudoviricetes</taxon>
        <taxon>Pantevenvirales</taxon>
        <taxon>Kyanoviridae</taxon>
        <taxon>Shenzhenivirus</taxon>
        <taxon>Shenzhenivirus sszbm1</taxon>
    </lineage>
</organism>
<accession>A0AC61TSN4</accession>
<sequence>MALSQSVLDSINEAEASLRNALAFAARQEKPFVCRSIADMVHQLDQLKSMDELIDKLENRKEGDKGFFGPMFGGE</sequence>
<dbReference type="Proteomes" id="UP000829362">
    <property type="component" value="Segment"/>
</dbReference>
<name>A0AC61TSN4_9CAUD</name>
<protein>
    <submittedName>
        <fullName evidence="1">Uncharacterized protein</fullName>
    </submittedName>
</protein>
<keyword evidence="2" id="KW-1185">Reference proteome</keyword>
<evidence type="ECO:0000313" key="1">
    <source>
        <dbReference type="EMBL" id="UNH61260.1"/>
    </source>
</evidence>
<proteinExistence type="predicted"/>
<evidence type="ECO:0000313" key="2">
    <source>
        <dbReference type="Proteomes" id="UP000829362"/>
    </source>
</evidence>
<reference evidence="1" key="1">
    <citation type="submission" date="2021-11" db="EMBL/GenBank/DDBJ databases">
        <authorList>
            <person name="Rong C."/>
            <person name="Yang Y."/>
            <person name="Li S."/>
            <person name="Zhou K."/>
            <person name="Xu Y."/>
            <person name="Zhang R."/>
            <person name="Zhang Y."/>
        </authorList>
    </citation>
    <scope>NUCLEOTIDE SEQUENCE</scope>
</reference>
<dbReference type="EMBL" id="OL473597">
    <property type="protein sequence ID" value="UNH61260.1"/>
    <property type="molecule type" value="Genomic_DNA"/>
</dbReference>
<gene>
    <name evidence="1" type="ORF">SSZBM1_143</name>
</gene>